<keyword evidence="3" id="KW-1185">Reference proteome</keyword>
<evidence type="ECO:0000313" key="2">
    <source>
        <dbReference type="EMBL" id="CAG4928212.1"/>
    </source>
</evidence>
<feature type="signal peptide" evidence="1">
    <location>
        <begin position="1"/>
        <end position="20"/>
    </location>
</feature>
<keyword evidence="1" id="KW-0732">Signal</keyword>
<dbReference type="RefSeq" id="WP_228883973.1">
    <property type="nucleotide sequence ID" value="NZ_CAJQZC010000022.1"/>
</dbReference>
<name>A0A9N8X591_9BURK</name>
<comment type="caution">
    <text evidence="2">The sequence shown here is derived from an EMBL/GenBank/DDBJ whole genome shotgun (WGS) entry which is preliminary data.</text>
</comment>
<protein>
    <submittedName>
        <fullName evidence="2">Uncharacterized protein</fullName>
    </submittedName>
</protein>
<organism evidence="2 3">
    <name type="scientific">Paraburkholderia saeva</name>
    <dbReference type="NCBI Taxonomy" id="2777537"/>
    <lineage>
        <taxon>Bacteria</taxon>
        <taxon>Pseudomonadati</taxon>
        <taxon>Pseudomonadota</taxon>
        <taxon>Betaproteobacteria</taxon>
        <taxon>Burkholderiales</taxon>
        <taxon>Burkholderiaceae</taxon>
        <taxon>Paraburkholderia</taxon>
    </lineage>
</organism>
<evidence type="ECO:0000256" key="1">
    <source>
        <dbReference type="SAM" id="SignalP"/>
    </source>
</evidence>
<sequence>MKTKTLLLALCAALPLTAHAYKLDRTMDCSMTVRDFFTPLVQAHAIQTPASMIGPKGANYFKKTSDNALTFFNMTVGWVVGYTNEPLLFTPPSDGTIPNFQGYGFYLQAPIAEVQATLASVGATAAQVRRIEPNVTYVYCEFPAAE</sequence>
<feature type="chain" id="PRO_5040450286" evidence="1">
    <location>
        <begin position="21"/>
        <end position="146"/>
    </location>
</feature>
<dbReference type="Proteomes" id="UP000789704">
    <property type="component" value="Unassembled WGS sequence"/>
</dbReference>
<gene>
    <name evidence="2" type="ORF">LMG31841_05788</name>
</gene>
<dbReference type="EMBL" id="CAJQZC010000022">
    <property type="protein sequence ID" value="CAG4928212.1"/>
    <property type="molecule type" value="Genomic_DNA"/>
</dbReference>
<accession>A0A9N8X591</accession>
<dbReference type="AlphaFoldDB" id="A0A9N8X591"/>
<reference evidence="2" key="1">
    <citation type="submission" date="2021-04" db="EMBL/GenBank/DDBJ databases">
        <authorList>
            <person name="Vanwijnsberghe S."/>
        </authorList>
    </citation>
    <scope>NUCLEOTIDE SEQUENCE</scope>
    <source>
        <strain evidence="2">LMG 31841</strain>
    </source>
</reference>
<proteinExistence type="predicted"/>
<evidence type="ECO:0000313" key="3">
    <source>
        <dbReference type="Proteomes" id="UP000789704"/>
    </source>
</evidence>